<dbReference type="RefSeq" id="WP_132550036.1">
    <property type="nucleotide sequence ID" value="NZ_SMAA01000010.1"/>
</dbReference>
<gene>
    <name evidence="1" type="ORF">EDC37_11074</name>
</gene>
<sequence>MDRVERAAMLHHKGYNCAQAVACSFSDKINVDEKTMFKLTEGYGLGMGDTYGTCGAITGAVAILGFLNSNGNLDGPYSKAETYKLVKKMTALFRNKNGATICRDLKGIDTKNVLRSCDGCIEDAVTILETMLADTAK</sequence>
<accession>A0A4R3K6I8</accession>
<reference evidence="1 2" key="1">
    <citation type="submission" date="2019-03" db="EMBL/GenBank/DDBJ databases">
        <title>Genomic Encyclopedia of Type Strains, Phase IV (KMG-IV): sequencing the most valuable type-strain genomes for metagenomic binning, comparative biology and taxonomic classification.</title>
        <authorList>
            <person name="Goeker M."/>
        </authorList>
    </citation>
    <scope>NUCLEOTIDE SEQUENCE [LARGE SCALE GENOMIC DNA]</scope>
    <source>
        <strain evidence="1 2">DSM 20467</strain>
    </source>
</reference>
<organism evidence="1 2">
    <name type="scientific">Pectinatus cerevisiiphilus</name>
    <dbReference type="NCBI Taxonomy" id="86956"/>
    <lineage>
        <taxon>Bacteria</taxon>
        <taxon>Bacillati</taxon>
        <taxon>Bacillota</taxon>
        <taxon>Negativicutes</taxon>
        <taxon>Selenomonadales</taxon>
        <taxon>Selenomonadaceae</taxon>
        <taxon>Pectinatus</taxon>
    </lineage>
</organism>
<protein>
    <submittedName>
        <fullName evidence="1">C_GCAxxG_C_C family probable redox protein</fullName>
    </submittedName>
</protein>
<evidence type="ECO:0000313" key="2">
    <source>
        <dbReference type="Proteomes" id="UP000295188"/>
    </source>
</evidence>
<dbReference type="OrthoDB" id="9791535at2"/>
<name>A0A4R3K6I8_9FIRM</name>
<dbReference type="InterPro" id="IPR010181">
    <property type="entry name" value="CGCAxxGCC_motif"/>
</dbReference>
<keyword evidence="2" id="KW-1185">Reference proteome</keyword>
<dbReference type="AlphaFoldDB" id="A0A4R3K6I8"/>
<dbReference type="EMBL" id="SMAA01000010">
    <property type="protein sequence ID" value="TCS78439.1"/>
    <property type="molecule type" value="Genomic_DNA"/>
</dbReference>
<comment type="caution">
    <text evidence="1">The sequence shown here is derived from an EMBL/GenBank/DDBJ whole genome shotgun (WGS) entry which is preliminary data.</text>
</comment>
<proteinExistence type="predicted"/>
<evidence type="ECO:0000313" key="1">
    <source>
        <dbReference type="EMBL" id="TCS78439.1"/>
    </source>
</evidence>
<dbReference type="Pfam" id="PF09719">
    <property type="entry name" value="C_GCAxxG_C_C"/>
    <property type="match status" value="1"/>
</dbReference>
<dbReference type="NCBIfam" id="TIGR01909">
    <property type="entry name" value="C_GCAxxG_C_C"/>
    <property type="match status" value="1"/>
</dbReference>
<dbReference type="Proteomes" id="UP000295188">
    <property type="component" value="Unassembled WGS sequence"/>
</dbReference>